<sequence>MGFLSRIVGGVGAAVFAGITLVAVPSSAQAMAGPARVLVVPCDAAALAAAIRAANGFGVARLLLAPYCLYNYATANAPGVALPVVTGDTTLVGGSNTRIRRDPSASEAFRVLEVASGATLRVQRVAILGGSTAGLGGGILNAGTVVLEQATLSGNSGSNGGAFANNAGAKATISRSRLNANSATSVGGGAIINFGTLTVYRSALTGNSAPINGGALNTQPGGVSHLISSTVTTNTSGGLGGGISNLGTTKLDRVVVEGNTGSGGGGIATGNANVEIRNSIVRNNTPDNCSPLNTIPGCVG</sequence>
<organism evidence="1 2">
    <name type="scientific">Nonomuraea cavernae</name>
    <dbReference type="NCBI Taxonomy" id="2045107"/>
    <lineage>
        <taxon>Bacteria</taxon>
        <taxon>Bacillati</taxon>
        <taxon>Actinomycetota</taxon>
        <taxon>Actinomycetes</taxon>
        <taxon>Streptosporangiales</taxon>
        <taxon>Streptosporangiaceae</taxon>
        <taxon>Nonomuraea</taxon>
    </lineage>
</organism>
<evidence type="ECO:0000313" key="2">
    <source>
        <dbReference type="Proteomes" id="UP000646523"/>
    </source>
</evidence>
<dbReference type="InterPro" id="IPR011050">
    <property type="entry name" value="Pectin_lyase_fold/virulence"/>
</dbReference>
<dbReference type="EMBL" id="BMNH01000001">
    <property type="protein sequence ID" value="GGO62704.1"/>
    <property type="molecule type" value="Genomic_DNA"/>
</dbReference>
<reference evidence="1" key="2">
    <citation type="submission" date="2020-09" db="EMBL/GenBank/DDBJ databases">
        <authorList>
            <person name="Sun Q."/>
            <person name="Zhou Y."/>
        </authorList>
    </citation>
    <scope>NUCLEOTIDE SEQUENCE</scope>
    <source>
        <strain evidence="1">CGMCC 4.7368</strain>
    </source>
</reference>
<reference evidence="1" key="1">
    <citation type="journal article" date="2014" name="Int. J. Syst. Evol. Microbiol.">
        <title>Complete genome sequence of Corynebacterium casei LMG S-19264T (=DSM 44701T), isolated from a smear-ripened cheese.</title>
        <authorList>
            <consortium name="US DOE Joint Genome Institute (JGI-PGF)"/>
            <person name="Walter F."/>
            <person name="Albersmeier A."/>
            <person name="Kalinowski J."/>
            <person name="Ruckert C."/>
        </authorList>
    </citation>
    <scope>NUCLEOTIDE SEQUENCE</scope>
    <source>
        <strain evidence="1">CGMCC 4.7368</strain>
    </source>
</reference>
<protein>
    <recommendedName>
        <fullName evidence="3">Right handed beta helix domain-containing protein</fullName>
    </recommendedName>
</protein>
<evidence type="ECO:0008006" key="3">
    <source>
        <dbReference type="Google" id="ProtNLM"/>
    </source>
</evidence>
<proteinExistence type="predicted"/>
<gene>
    <name evidence="1" type="ORF">GCM10012289_07990</name>
</gene>
<dbReference type="RefSeq" id="WP_189122504.1">
    <property type="nucleotide sequence ID" value="NZ_BMNH01000001.1"/>
</dbReference>
<dbReference type="Proteomes" id="UP000646523">
    <property type="component" value="Unassembled WGS sequence"/>
</dbReference>
<name>A0A918DFX8_9ACTN</name>
<dbReference type="SUPFAM" id="SSF51126">
    <property type="entry name" value="Pectin lyase-like"/>
    <property type="match status" value="1"/>
</dbReference>
<dbReference type="AlphaFoldDB" id="A0A918DFX8"/>
<accession>A0A918DFX8</accession>
<comment type="caution">
    <text evidence="1">The sequence shown here is derived from an EMBL/GenBank/DDBJ whole genome shotgun (WGS) entry which is preliminary data.</text>
</comment>
<evidence type="ECO:0000313" key="1">
    <source>
        <dbReference type="EMBL" id="GGO62704.1"/>
    </source>
</evidence>
<keyword evidence="2" id="KW-1185">Reference proteome</keyword>